<name>A0A916U5V4_9BURK</name>
<organism evidence="3 4">
    <name type="scientific">Undibacterium terreum</name>
    <dbReference type="NCBI Taxonomy" id="1224302"/>
    <lineage>
        <taxon>Bacteria</taxon>
        <taxon>Pseudomonadati</taxon>
        <taxon>Pseudomonadota</taxon>
        <taxon>Betaproteobacteria</taxon>
        <taxon>Burkholderiales</taxon>
        <taxon>Oxalobacteraceae</taxon>
        <taxon>Undibacterium</taxon>
    </lineage>
</organism>
<sequence>MKKRQFLQLAAGGLCLGGLGVLGSSQAQAPASSASSVSSSASAPQTELELLEHSLSGVDANGKKLALTDFPKQTVLVSFFTAGCNLCNHDLKLMREFYVRNVKRNFILLGISMDQNKADFDAYNQIVSVTVPKEQRFPILWRNAPGHKDSFGTIAKQPTHFVLDRKRHILLRREGTFQPNDWDMLWEWLDA</sequence>
<dbReference type="SUPFAM" id="SSF52833">
    <property type="entry name" value="Thioredoxin-like"/>
    <property type="match status" value="1"/>
</dbReference>
<dbReference type="AlphaFoldDB" id="A0A916U5V4"/>
<dbReference type="InterPro" id="IPR000866">
    <property type="entry name" value="AhpC/TSA"/>
</dbReference>
<proteinExistence type="predicted"/>
<feature type="domain" description="Alkyl hydroperoxide reductase subunit C/ Thiol specific antioxidant" evidence="2">
    <location>
        <begin position="43"/>
        <end position="169"/>
    </location>
</feature>
<dbReference type="InterPro" id="IPR036249">
    <property type="entry name" value="Thioredoxin-like_sf"/>
</dbReference>
<feature type="chain" id="PRO_5037182395" description="Alkyl hydroperoxide reductase subunit C/ Thiol specific antioxidant domain-containing protein" evidence="1">
    <location>
        <begin position="30"/>
        <end position="191"/>
    </location>
</feature>
<evidence type="ECO:0000256" key="1">
    <source>
        <dbReference type="SAM" id="SignalP"/>
    </source>
</evidence>
<evidence type="ECO:0000313" key="4">
    <source>
        <dbReference type="Proteomes" id="UP000637423"/>
    </source>
</evidence>
<accession>A0A916U5V4</accession>
<dbReference type="RefSeq" id="WP_188564340.1">
    <property type="nucleotide sequence ID" value="NZ_BMED01000001.1"/>
</dbReference>
<keyword evidence="4" id="KW-1185">Reference proteome</keyword>
<dbReference type="GO" id="GO:0016209">
    <property type="term" value="F:antioxidant activity"/>
    <property type="evidence" value="ECO:0007669"/>
    <property type="project" value="InterPro"/>
</dbReference>
<keyword evidence="1" id="KW-0732">Signal</keyword>
<dbReference type="EMBL" id="BMED01000001">
    <property type="protein sequence ID" value="GGC60553.1"/>
    <property type="molecule type" value="Genomic_DNA"/>
</dbReference>
<reference evidence="3" key="2">
    <citation type="submission" date="2020-09" db="EMBL/GenBank/DDBJ databases">
        <authorList>
            <person name="Sun Q."/>
            <person name="Zhou Y."/>
        </authorList>
    </citation>
    <scope>NUCLEOTIDE SEQUENCE</scope>
    <source>
        <strain evidence="3">CGMCC 1.10998</strain>
    </source>
</reference>
<gene>
    <name evidence="3" type="ORF">GCM10011396_04320</name>
</gene>
<feature type="signal peptide" evidence="1">
    <location>
        <begin position="1"/>
        <end position="29"/>
    </location>
</feature>
<dbReference type="GO" id="GO:0016491">
    <property type="term" value="F:oxidoreductase activity"/>
    <property type="evidence" value="ECO:0007669"/>
    <property type="project" value="InterPro"/>
</dbReference>
<dbReference type="Gene3D" id="3.40.30.10">
    <property type="entry name" value="Glutaredoxin"/>
    <property type="match status" value="1"/>
</dbReference>
<evidence type="ECO:0000259" key="2">
    <source>
        <dbReference type="Pfam" id="PF00578"/>
    </source>
</evidence>
<dbReference type="Pfam" id="PF00578">
    <property type="entry name" value="AhpC-TSA"/>
    <property type="match status" value="1"/>
</dbReference>
<comment type="caution">
    <text evidence="3">The sequence shown here is derived from an EMBL/GenBank/DDBJ whole genome shotgun (WGS) entry which is preliminary data.</text>
</comment>
<protein>
    <recommendedName>
        <fullName evidence="2">Alkyl hydroperoxide reductase subunit C/ Thiol specific antioxidant domain-containing protein</fullName>
    </recommendedName>
</protein>
<dbReference type="Proteomes" id="UP000637423">
    <property type="component" value="Unassembled WGS sequence"/>
</dbReference>
<reference evidence="3" key="1">
    <citation type="journal article" date="2014" name="Int. J. Syst. Evol. Microbiol.">
        <title>Complete genome sequence of Corynebacterium casei LMG S-19264T (=DSM 44701T), isolated from a smear-ripened cheese.</title>
        <authorList>
            <consortium name="US DOE Joint Genome Institute (JGI-PGF)"/>
            <person name="Walter F."/>
            <person name="Albersmeier A."/>
            <person name="Kalinowski J."/>
            <person name="Ruckert C."/>
        </authorList>
    </citation>
    <scope>NUCLEOTIDE SEQUENCE</scope>
    <source>
        <strain evidence="3">CGMCC 1.10998</strain>
    </source>
</reference>
<evidence type="ECO:0000313" key="3">
    <source>
        <dbReference type="EMBL" id="GGC60553.1"/>
    </source>
</evidence>